<reference evidence="1 2" key="1">
    <citation type="submission" date="2020-10" db="EMBL/GenBank/DDBJ databases">
        <title>Degradation of 1,4-Dioxane by Xanthobacter sp. YN2, via a Novel Group-2 Soluble Di-Iron Monooxygenase.</title>
        <authorList>
            <person name="Ma F."/>
            <person name="Wang Y."/>
            <person name="Yang J."/>
            <person name="Guo H."/>
            <person name="Su D."/>
            <person name="Yu L."/>
        </authorList>
    </citation>
    <scope>NUCLEOTIDE SEQUENCE [LARGE SCALE GENOMIC DNA]</scope>
    <source>
        <strain evidence="1 2">YN2</strain>
    </source>
</reference>
<dbReference type="RefSeq" id="WP_203195631.1">
    <property type="nucleotide sequence ID" value="NZ_CP063362.1"/>
</dbReference>
<accession>A0A974PT05</accession>
<keyword evidence="2" id="KW-1185">Reference proteome</keyword>
<organism evidence="1 2">
    <name type="scientific">Xanthobacter dioxanivorans</name>
    <dbReference type="NCBI Taxonomy" id="2528964"/>
    <lineage>
        <taxon>Bacteria</taxon>
        <taxon>Pseudomonadati</taxon>
        <taxon>Pseudomonadota</taxon>
        <taxon>Alphaproteobacteria</taxon>
        <taxon>Hyphomicrobiales</taxon>
        <taxon>Xanthobacteraceae</taxon>
        <taxon>Xanthobacter</taxon>
    </lineage>
</organism>
<proteinExistence type="predicted"/>
<protein>
    <submittedName>
        <fullName evidence="1">Uncharacterized protein</fullName>
    </submittedName>
</protein>
<gene>
    <name evidence="1" type="ORF">EZH22_10775</name>
</gene>
<dbReference type="Proteomes" id="UP000596427">
    <property type="component" value="Chromosome"/>
</dbReference>
<sequence length="220" mass="25048">MKKTFSGPSRSRWGRVNNLVSSYGQWVEDHIADGCTGYLFTFMFKSLSATTQAGKIDLMHGDIEKVYWRLAHRFAHHPDKPSQRRYLPLMLAAPDLPVFKTDKVSLADASLNDGLHEHAIVLAPMESRFRYELATWVKDNAFRLVPDTRLQRIHCVRLDTTPGKATEYALKAQGRRLPEDSLLILPKALSERGKATDRGYDEAVKSAQGCSLMRTWRKPF</sequence>
<dbReference type="AlphaFoldDB" id="A0A974PT05"/>
<name>A0A974PT05_9HYPH</name>
<evidence type="ECO:0000313" key="1">
    <source>
        <dbReference type="EMBL" id="QRG08718.1"/>
    </source>
</evidence>
<evidence type="ECO:0000313" key="2">
    <source>
        <dbReference type="Proteomes" id="UP000596427"/>
    </source>
</evidence>
<dbReference type="EMBL" id="CP063362">
    <property type="protein sequence ID" value="QRG08718.1"/>
    <property type="molecule type" value="Genomic_DNA"/>
</dbReference>
<dbReference type="KEGG" id="xdi:EZH22_10775"/>